<reference evidence="1" key="1">
    <citation type="submission" date="2014-09" db="EMBL/GenBank/DDBJ databases">
        <authorList>
            <person name="Magalhaes I.L.F."/>
            <person name="Oliveira U."/>
            <person name="Santos F.R."/>
            <person name="Vidigal T.H.D.A."/>
            <person name="Brescovit A.D."/>
            <person name="Santos A.J."/>
        </authorList>
    </citation>
    <scope>NUCLEOTIDE SEQUENCE</scope>
    <source>
        <tissue evidence="1">Shoot tissue taken approximately 20 cm above the soil surface</tissue>
    </source>
</reference>
<reference evidence="1" key="2">
    <citation type="journal article" date="2015" name="Data Brief">
        <title>Shoot transcriptome of the giant reed, Arundo donax.</title>
        <authorList>
            <person name="Barrero R.A."/>
            <person name="Guerrero F.D."/>
            <person name="Moolhuijzen P."/>
            <person name="Goolsby J.A."/>
            <person name="Tidwell J."/>
            <person name="Bellgard S.E."/>
            <person name="Bellgard M.I."/>
        </authorList>
    </citation>
    <scope>NUCLEOTIDE SEQUENCE</scope>
    <source>
        <tissue evidence="1">Shoot tissue taken approximately 20 cm above the soil surface</tissue>
    </source>
</reference>
<proteinExistence type="predicted"/>
<dbReference type="AlphaFoldDB" id="A0A0A9BR97"/>
<organism evidence="1">
    <name type="scientific">Arundo donax</name>
    <name type="common">Giant reed</name>
    <name type="synonym">Donax arundinaceus</name>
    <dbReference type="NCBI Taxonomy" id="35708"/>
    <lineage>
        <taxon>Eukaryota</taxon>
        <taxon>Viridiplantae</taxon>
        <taxon>Streptophyta</taxon>
        <taxon>Embryophyta</taxon>
        <taxon>Tracheophyta</taxon>
        <taxon>Spermatophyta</taxon>
        <taxon>Magnoliopsida</taxon>
        <taxon>Liliopsida</taxon>
        <taxon>Poales</taxon>
        <taxon>Poaceae</taxon>
        <taxon>PACMAD clade</taxon>
        <taxon>Arundinoideae</taxon>
        <taxon>Arundineae</taxon>
        <taxon>Arundo</taxon>
    </lineage>
</organism>
<evidence type="ECO:0000313" key="1">
    <source>
        <dbReference type="EMBL" id="JAD64618.1"/>
    </source>
</evidence>
<name>A0A0A9BR97_ARUDO</name>
<sequence length="35" mass="3853">MTHRRTPALIGRSKALAMHDRHPESTLQAIASIDA</sequence>
<accession>A0A0A9BR97</accession>
<dbReference type="EMBL" id="GBRH01233277">
    <property type="protein sequence ID" value="JAD64618.1"/>
    <property type="molecule type" value="Transcribed_RNA"/>
</dbReference>
<protein>
    <submittedName>
        <fullName evidence="1">Uncharacterized protein</fullName>
    </submittedName>
</protein>